<dbReference type="GO" id="GO:0005737">
    <property type="term" value="C:cytoplasm"/>
    <property type="evidence" value="ECO:0007669"/>
    <property type="project" value="UniProtKB-ARBA"/>
</dbReference>
<dbReference type="InterPro" id="IPR020814">
    <property type="entry name" value="Ribosomal_S6_plastid/chlpt"/>
</dbReference>
<sequence length="93" mass="10996">MRKYECIYVISPTLEEEQVKALIQKFNDLVAQNGELESTEEWGKKKFAYEVQKHKEGYYVLMNFSANPDFPAELERNFKITEGVLKYLVVLRK</sequence>
<dbReference type="GO" id="GO:0003735">
    <property type="term" value="F:structural constituent of ribosome"/>
    <property type="evidence" value="ECO:0007669"/>
    <property type="project" value="InterPro"/>
</dbReference>
<dbReference type="SUPFAM" id="SSF54995">
    <property type="entry name" value="Ribosomal protein S6"/>
    <property type="match status" value="1"/>
</dbReference>
<dbReference type="GO" id="GO:0070181">
    <property type="term" value="F:small ribosomal subunit rRNA binding"/>
    <property type="evidence" value="ECO:0007669"/>
    <property type="project" value="TreeGrafter"/>
</dbReference>
<keyword evidence="4 5" id="KW-0689">Ribosomal protein</keyword>
<dbReference type="InterPro" id="IPR000529">
    <property type="entry name" value="Ribosomal_bS6"/>
</dbReference>
<name>A0A1M6DMF3_9FIRM</name>
<dbReference type="GO" id="GO:0006412">
    <property type="term" value="P:translation"/>
    <property type="evidence" value="ECO:0007669"/>
    <property type="project" value="UniProtKB-UniRule"/>
</dbReference>
<protein>
    <recommendedName>
        <fullName evidence="3 4">Small ribosomal subunit protein bS6</fullName>
    </recommendedName>
</protein>
<comment type="similarity">
    <text evidence="1 4">Belongs to the bacterial ribosomal protein bS6 family.</text>
</comment>
<keyword evidence="4" id="KW-0687">Ribonucleoprotein</keyword>
<dbReference type="CDD" id="cd00473">
    <property type="entry name" value="bS6"/>
    <property type="match status" value="1"/>
</dbReference>
<evidence type="ECO:0000313" key="5">
    <source>
        <dbReference type="EMBL" id="SHI74311.1"/>
    </source>
</evidence>
<reference evidence="5 6" key="1">
    <citation type="submission" date="2016-11" db="EMBL/GenBank/DDBJ databases">
        <authorList>
            <person name="Varghese N."/>
            <person name="Submissions S."/>
        </authorList>
    </citation>
    <scope>NUCLEOTIDE SEQUENCE [LARGE SCALE GENOMIC DNA]</scope>
    <source>
        <strain evidence="5 6">DSM 19027</strain>
    </source>
</reference>
<dbReference type="Gene3D" id="3.30.70.60">
    <property type="match status" value="1"/>
</dbReference>
<dbReference type="NCBIfam" id="TIGR00166">
    <property type="entry name" value="S6"/>
    <property type="match status" value="1"/>
</dbReference>
<dbReference type="InterPro" id="IPR014717">
    <property type="entry name" value="Transl_elong_EF1B/ribsomal_bS6"/>
</dbReference>
<organism evidence="5 6">
    <name type="scientific">Thermoclostridium caenicola</name>
    <dbReference type="NCBI Taxonomy" id="659425"/>
    <lineage>
        <taxon>Bacteria</taxon>
        <taxon>Bacillati</taxon>
        <taxon>Bacillota</taxon>
        <taxon>Clostridia</taxon>
        <taxon>Eubacteriales</taxon>
        <taxon>Oscillospiraceae</taxon>
        <taxon>Thermoclostridium</taxon>
    </lineage>
</organism>
<evidence type="ECO:0000256" key="1">
    <source>
        <dbReference type="ARBA" id="ARBA00009512"/>
    </source>
</evidence>
<dbReference type="InterPro" id="IPR035980">
    <property type="entry name" value="Ribosomal_bS6_sf"/>
</dbReference>
<proteinExistence type="inferred from homology"/>
<dbReference type="OrthoDB" id="9812702at2"/>
<dbReference type="GO" id="GO:0005840">
    <property type="term" value="C:ribosome"/>
    <property type="evidence" value="ECO:0007669"/>
    <property type="project" value="UniProtKB-KW"/>
</dbReference>
<dbReference type="EMBL" id="FQZP01000008">
    <property type="protein sequence ID" value="SHI74311.1"/>
    <property type="molecule type" value="Genomic_DNA"/>
</dbReference>
<dbReference type="Proteomes" id="UP000324781">
    <property type="component" value="Unassembled WGS sequence"/>
</dbReference>
<keyword evidence="4" id="KW-0699">rRNA-binding</keyword>
<dbReference type="GO" id="GO:1990904">
    <property type="term" value="C:ribonucleoprotein complex"/>
    <property type="evidence" value="ECO:0007669"/>
    <property type="project" value="UniProtKB-KW"/>
</dbReference>
<evidence type="ECO:0000256" key="3">
    <source>
        <dbReference type="ARBA" id="ARBA00035294"/>
    </source>
</evidence>
<evidence type="ECO:0000256" key="4">
    <source>
        <dbReference type="HAMAP-Rule" id="MF_00360"/>
    </source>
</evidence>
<accession>A0A1M6DMF3</accession>
<dbReference type="Pfam" id="PF01250">
    <property type="entry name" value="Ribosomal_S6"/>
    <property type="match status" value="1"/>
</dbReference>
<gene>
    <name evidence="4" type="primary">rpsF</name>
    <name evidence="5" type="ORF">SAMN05444373_100829</name>
</gene>
<dbReference type="PANTHER" id="PTHR21011:SF1">
    <property type="entry name" value="SMALL RIBOSOMAL SUBUNIT PROTEIN BS6M"/>
    <property type="match status" value="1"/>
</dbReference>
<dbReference type="HAMAP" id="MF_00360">
    <property type="entry name" value="Ribosomal_bS6"/>
    <property type="match status" value="1"/>
</dbReference>
<dbReference type="PANTHER" id="PTHR21011">
    <property type="entry name" value="MITOCHONDRIAL 28S RIBOSOMAL PROTEIN S6"/>
    <property type="match status" value="1"/>
</dbReference>
<dbReference type="AlphaFoldDB" id="A0A1M6DMF3"/>
<dbReference type="RefSeq" id="WP_149678067.1">
    <property type="nucleotide sequence ID" value="NZ_DAONMB010000097.1"/>
</dbReference>
<keyword evidence="6" id="KW-1185">Reference proteome</keyword>
<comment type="function">
    <text evidence="2 4">Binds together with bS18 to 16S ribosomal RNA.</text>
</comment>
<evidence type="ECO:0000256" key="2">
    <source>
        <dbReference type="ARBA" id="ARBA00035104"/>
    </source>
</evidence>
<evidence type="ECO:0000313" key="6">
    <source>
        <dbReference type="Proteomes" id="UP000324781"/>
    </source>
</evidence>
<keyword evidence="4" id="KW-0694">RNA-binding</keyword>